<feature type="compositionally biased region" description="Basic and acidic residues" evidence="4">
    <location>
        <begin position="9"/>
        <end position="18"/>
    </location>
</feature>
<evidence type="ECO:0000313" key="7">
    <source>
        <dbReference type="Proteomes" id="UP000275579"/>
    </source>
</evidence>
<feature type="domain" description="HIT" evidence="5">
    <location>
        <begin position="190"/>
        <end position="291"/>
    </location>
</feature>
<dbReference type="Gene3D" id="3.30.428.10">
    <property type="entry name" value="HIT-like"/>
    <property type="match status" value="1"/>
</dbReference>
<evidence type="ECO:0000256" key="3">
    <source>
        <dbReference type="PROSITE-ProRule" id="PRU00464"/>
    </source>
</evidence>
<protein>
    <submittedName>
        <fullName evidence="6">HIT domain-containing protein</fullName>
    </submittedName>
</protein>
<dbReference type="InterPro" id="IPR011146">
    <property type="entry name" value="HIT-like"/>
</dbReference>
<dbReference type="Pfam" id="PF01230">
    <property type="entry name" value="HIT"/>
    <property type="match status" value="1"/>
</dbReference>
<accession>A0A3Q9KFR8</accession>
<proteinExistence type="predicted"/>
<dbReference type="SUPFAM" id="SSF54197">
    <property type="entry name" value="HIT-like"/>
    <property type="match status" value="1"/>
</dbReference>
<dbReference type="EMBL" id="CP029042">
    <property type="protein sequence ID" value="AZS75957.1"/>
    <property type="molecule type" value="Genomic_DNA"/>
</dbReference>
<dbReference type="Proteomes" id="UP000275579">
    <property type="component" value="Chromosome"/>
</dbReference>
<dbReference type="PROSITE" id="PS51084">
    <property type="entry name" value="HIT_2"/>
    <property type="match status" value="1"/>
</dbReference>
<name>A0A3Q9KFR8_9ACTN</name>
<feature type="short sequence motif" description="Histidine triad motif" evidence="2 3">
    <location>
        <begin position="276"/>
        <end position="280"/>
    </location>
</feature>
<dbReference type="GO" id="GO:0009117">
    <property type="term" value="P:nucleotide metabolic process"/>
    <property type="evidence" value="ECO:0007669"/>
    <property type="project" value="TreeGrafter"/>
</dbReference>
<dbReference type="GO" id="GO:0003824">
    <property type="term" value="F:catalytic activity"/>
    <property type="evidence" value="ECO:0007669"/>
    <property type="project" value="InterPro"/>
</dbReference>
<dbReference type="PANTHER" id="PTHR46648:SF1">
    <property type="entry name" value="ADENOSINE 5'-MONOPHOSPHORAMIDASE HNT1"/>
    <property type="match status" value="1"/>
</dbReference>
<evidence type="ECO:0000259" key="5">
    <source>
        <dbReference type="PROSITE" id="PS51084"/>
    </source>
</evidence>
<evidence type="ECO:0000313" key="6">
    <source>
        <dbReference type="EMBL" id="AZS75957.1"/>
    </source>
</evidence>
<sequence>MAARCPVHLSEENRRETCRPPTVTATRDRSPGPYGPRLHTAGEPMPRSAAPIRITSYGARWGAPPRHGTGALVLDVRDRMWDPADTAVTAPLVALTGLHPEVRDYVLSAPDARQTVERTGRQLLALHRAATDEEIHLYVACWYGRHRAPAVARAVADWLAERGTAADVEHRDMARPLIHREPARQLEACAFCRMAAGTEPVPLVRDWPDAFAIVPRRPVTPGHLLVIPRRHVRDATTDPAVTAAVMQRTAELGAELTGDLNIITAAGPAATQTVFHAHVHLVPRRTGDGLPLPWTPQRQ</sequence>
<feature type="active site" description="Tele-AMP-histidine intermediate" evidence="1">
    <location>
        <position position="278"/>
    </location>
</feature>
<evidence type="ECO:0000256" key="1">
    <source>
        <dbReference type="PIRSR" id="PIRSR601310-1"/>
    </source>
</evidence>
<evidence type="ECO:0000256" key="2">
    <source>
        <dbReference type="PIRSR" id="PIRSR601310-3"/>
    </source>
</evidence>
<dbReference type="Pfam" id="PF22740">
    <property type="entry name" value="PapZ_C"/>
    <property type="match status" value="1"/>
</dbReference>
<evidence type="ECO:0000256" key="4">
    <source>
        <dbReference type="SAM" id="MobiDB-lite"/>
    </source>
</evidence>
<dbReference type="InterPro" id="IPR036265">
    <property type="entry name" value="HIT-like_sf"/>
</dbReference>
<reference evidence="6 7" key="1">
    <citation type="submission" date="2018-04" db="EMBL/GenBank/DDBJ databases">
        <title>Complete genome sequences of Streptomyces lydicus strain WYEC and characterization of antagonistic properties of biological control agents.</title>
        <authorList>
            <person name="Mariita R.M."/>
            <person name="Sello J.K."/>
        </authorList>
    </citation>
    <scope>NUCLEOTIDE SEQUENCE [LARGE SCALE GENOMIC DNA]</scope>
    <source>
        <strain evidence="6 7">WYEC 108</strain>
    </source>
</reference>
<dbReference type="PRINTS" id="PR00332">
    <property type="entry name" value="HISTRIAD"/>
</dbReference>
<dbReference type="PANTHER" id="PTHR46648">
    <property type="entry name" value="HIT FAMILY PROTEIN 1"/>
    <property type="match status" value="1"/>
</dbReference>
<feature type="region of interest" description="Disordered" evidence="4">
    <location>
        <begin position="1"/>
        <end position="46"/>
    </location>
</feature>
<dbReference type="InterPro" id="IPR053931">
    <property type="entry name" value="RapZ_C"/>
</dbReference>
<dbReference type="InterPro" id="IPR001310">
    <property type="entry name" value="Histidine_triad_HIT"/>
</dbReference>
<organism evidence="6 7">
    <name type="scientific">Streptomyces lydicus</name>
    <dbReference type="NCBI Taxonomy" id="47763"/>
    <lineage>
        <taxon>Bacteria</taxon>
        <taxon>Bacillati</taxon>
        <taxon>Actinomycetota</taxon>
        <taxon>Actinomycetes</taxon>
        <taxon>Kitasatosporales</taxon>
        <taxon>Streptomycetaceae</taxon>
        <taxon>Streptomyces</taxon>
    </lineage>
</organism>
<dbReference type="AlphaFoldDB" id="A0A3Q9KFR8"/>
<gene>
    <name evidence="6" type="ORF">DDE74_38315</name>
</gene>